<proteinExistence type="inferred from homology"/>
<comment type="subcellular location">
    <subcellularLocation>
        <location evidence="1 5">Cell outer membrane</location>
    </subcellularLocation>
</comment>
<dbReference type="CDD" id="cd01347">
    <property type="entry name" value="ligand_gated_channel"/>
    <property type="match status" value="1"/>
</dbReference>
<evidence type="ECO:0000313" key="9">
    <source>
        <dbReference type="EMBL" id="MFG6488143.1"/>
    </source>
</evidence>
<dbReference type="Gene3D" id="2.40.170.20">
    <property type="entry name" value="TonB-dependent receptor, beta-barrel domain"/>
    <property type="match status" value="1"/>
</dbReference>
<dbReference type="PANTHER" id="PTHR40980:SF3">
    <property type="entry name" value="TONB-DEPENDENT RECEPTOR-LIKE BETA-BARREL DOMAIN-CONTAINING PROTEIN"/>
    <property type="match status" value="1"/>
</dbReference>
<organism evidence="9 10">
    <name type="scientific">Pelomonas candidula</name>
    <dbReference type="NCBI Taxonomy" id="3299025"/>
    <lineage>
        <taxon>Bacteria</taxon>
        <taxon>Pseudomonadati</taxon>
        <taxon>Pseudomonadota</taxon>
        <taxon>Betaproteobacteria</taxon>
        <taxon>Burkholderiales</taxon>
        <taxon>Sphaerotilaceae</taxon>
        <taxon>Roseateles</taxon>
    </lineage>
</organism>
<dbReference type="PANTHER" id="PTHR40980">
    <property type="entry name" value="PLUG DOMAIN-CONTAINING PROTEIN"/>
    <property type="match status" value="1"/>
</dbReference>
<feature type="chain" id="PRO_5045695152" evidence="6">
    <location>
        <begin position="27"/>
        <end position="910"/>
    </location>
</feature>
<protein>
    <submittedName>
        <fullName evidence="9">TonB-dependent receptor</fullName>
    </submittedName>
</protein>
<feature type="domain" description="TonB-dependent receptor plug" evidence="8">
    <location>
        <begin position="57"/>
        <end position="158"/>
    </location>
</feature>
<keyword evidence="4" id="KW-0998">Cell outer membrane</keyword>
<gene>
    <name evidence="9" type="ORF">ACG04R_15770</name>
</gene>
<dbReference type="SUPFAM" id="SSF56935">
    <property type="entry name" value="Porins"/>
    <property type="match status" value="1"/>
</dbReference>
<dbReference type="Gene3D" id="2.170.130.10">
    <property type="entry name" value="TonB-dependent receptor, plug domain"/>
    <property type="match status" value="1"/>
</dbReference>
<dbReference type="Proteomes" id="UP001606134">
    <property type="component" value="Unassembled WGS sequence"/>
</dbReference>
<dbReference type="EMBL" id="JBIGIC010000007">
    <property type="protein sequence ID" value="MFG6488143.1"/>
    <property type="molecule type" value="Genomic_DNA"/>
</dbReference>
<evidence type="ECO:0000256" key="5">
    <source>
        <dbReference type="RuleBase" id="RU003357"/>
    </source>
</evidence>
<feature type="signal peptide" evidence="6">
    <location>
        <begin position="1"/>
        <end position="26"/>
    </location>
</feature>
<evidence type="ECO:0000256" key="3">
    <source>
        <dbReference type="ARBA" id="ARBA00023136"/>
    </source>
</evidence>
<evidence type="ECO:0000259" key="7">
    <source>
        <dbReference type="Pfam" id="PF00593"/>
    </source>
</evidence>
<evidence type="ECO:0000256" key="4">
    <source>
        <dbReference type="ARBA" id="ARBA00023237"/>
    </source>
</evidence>
<dbReference type="Pfam" id="PF00593">
    <property type="entry name" value="TonB_dep_Rec_b-barrel"/>
    <property type="match status" value="1"/>
</dbReference>
<comment type="caution">
    <text evidence="9">The sequence shown here is derived from an EMBL/GenBank/DDBJ whole genome shotgun (WGS) entry which is preliminary data.</text>
</comment>
<keyword evidence="5" id="KW-0798">TonB box</keyword>
<dbReference type="Pfam" id="PF07715">
    <property type="entry name" value="Plug"/>
    <property type="match status" value="1"/>
</dbReference>
<keyword evidence="3 5" id="KW-0472">Membrane</keyword>
<evidence type="ECO:0000256" key="2">
    <source>
        <dbReference type="ARBA" id="ARBA00009810"/>
    </source>
</evidence>
<evidence type="ECO:0000313" key="10">
    <source>
        <dbReference type="Proteomes" id="UP001606134"/>
    </source>
</evidence>
<evidence type="ECO:0000256" key="6">
    <source>
        <dbReference type="SAM" id="SignalP"/>
    </source>
</evidence>
<dbReference type="RefSeq" id="WP_394412414.1">
    <property type="nucleotide sequence ID" value="NZ_JBIGIC010000007.1"/>
</dbReference>
<dbReference type="InterPro" id="IPR036942">
    <property type="entry name" value="Beta-barrel_TonB_sf"/>
</dbReference>
<keyword evidence="10" id="KW-1185">Reference proteome</keyword>
<dbReference type="InterPro" id="IPR000531">
    <property type="entry name" value="Beta-barrel_TonB"/>
</dbReference>
<accession>A0ABW7HDZ1</accession>
<feature type="domain" description="TonB-dependent receptor-like beta-barrel" evidence="7">
    <location>
        <begin position="421"/>
        <end position="877"/>
    </location>
</feature>
<keyword evidence="9" id="KW-0675">Receptor</keyword>
<evidence type="ECO:0000259" key="8">
    <source>
        <dbReference type="Pfam" id="PF07715"/>
    </source>
</evidence>
<comment type="similarity">
    <text evidence="2 5">Belongs to the TonB-dependent receptor family.</text>
</comment>
<dbReference type="InterPro" id="IPR010104">
    <property type="entry name" value="TonB_rcpt_bac"/>
</dbReference>
<dbReference type="NCBIfam" id="TIGR01782">
    <property type="entry name" value="TonB-Xanth-Caul"/>
    <property type="match status" value="1"/>
</dbReference>
<dbReference type="InterPro" id="IPR037066">
    <property type="entry name" value="Plug_dom_sf"/>
</dbReference>
<keyword evidence="6" id="KW-0732">Signal</keyword>
<reference evidence="9 10" key="1">
    <citation type="submission" date="2024-08" db="EMBL/GenBank/DDBJ databases">
        <authorList>
            <person name="Lu H."/>
        </authorList>
    </citation>
    <scope>NUCLEOTIDE SEQUENCE [LARGE SCALE GENOMIC DNA]</scope>
    <source>
        <strain evidence="9 10">BYS78W</strain>
    </source>
</reference>
<evidence type="ECO:0000256" key="1">
    <source>
        <dbReference type="ARBA" id="ARBA00004442"/>
    </source>
</evidence>
<name>A0ABW7HDZ1_9BURK</name>
<dbReference type="InterPro" id="IPR012910">
    <property type="entry name" value="Plug_dom"/>
</dbReference>
<sequence>MKRFTLSPIPAAALVTLALAGQQAQAQEAPKAPEASKLEQVVIIGQRASRNAAVQSKRDADQVVESIVADDIGKFPDNTVAEALQRVPGVQTVVNFNNEIVNPLIRGIGDIVTTVDGREMFTGTGRGFAFQDLPAEAISRADVYKSAGAQLVEGGVAGAIDLKLRKPMEFRKGMTLVINGRANAGEFETKPSTKLGVLGSYRTNLDGGEIGALVDISYADHHFNRPISFNCDPRSGTNGPAGAAGVVLPTCVGGLTDTGDYQRPQVNAAVQWRPNKENEFYADALYAGYRAKFATFFIFSDIFAAQNITNAKASTDCFDAHVDGAGFLGNSSLGVQHLCNGVSATFNNVPGLTSTQAKVGMTDQSVLAGGWKYNSGPLSTTLDLSHMRSNNRNRNIIVDIGKQISEVDIAVNDDGHGTTNMPNNPLGSATDFRFANSLFQDINKANSTQDAVAFSGNYELSGFITSIDFGVRGTSRKSEWRANQAGGPNAPGGNRVTLVSSASVLPADFLISSPNCIPQINGCAHWMTPNPDYLRDNTDVLRKFYGSAVGDPAFAPVNNYDSNEKTYAAYIQPHYETSLGGMRLDGVFGGRLVRSERTISGAGMINGVVTPQTASTTKTHFLPNASAKLEVAPNLLVRATAGVTMSRPDLGALNPTLNYTVPSNLNIRPSGAGGNPDLKDQMSTAYDLSVERYFGKGSYLQAAVYYRTLKDRVASASYPETIGGITYDITRPRNVGKATLSGLELSAQYFLDFLPGAASGFGVFGNYTQADSEVKTPTDPLYGKPLLGVSKQSANAGLLYEKFGFTSRLVYTWRSKFNEGQFGCELVSPAENGMSVGACDPGVAPTYNRVKAYGRLDFAVGYQVTEQLSVTFNANNLTGAKYHSYFQSESFPHDIRSDDKFYGLSFNFKL</sequence>